<keyword evidence="2" id="KW-0378">Hydrolase</keyword>
<dbReference type="EC" id="3.2.-.-" evidence="2"/>
<dbReference type="Proteomes" id="UP000076577">
    <property type="component" value="Unassembled WGS sequence"/>
</dbReference>
<dbReference type="InterPro" id="IPR002818">
    <property type="entry name" value="DJ-1/PfpI"/>
</dbReference>
<dbReference type="AlphaFoldDB" id="A0A165YTU7"/>
<dbReference type="InterPro" id="IPR052158">
    <property type="entry name" value="INH-QAR"/>
</dbReference>
<reference evidence="2 3" key="1">
    <citation type="journal article" date="2016" name="Front. Microbiol.">
        <title>Comparative Genomic Analysis Reveals a Diverse Repertoire of Genes Involved in Prokaryote-Eukaryote Interactions within the Pseudovibrio Genus.</title>
        <authorList>
            <person name="Romano S."/>
            <person name="Fernandez-Guerra A."/>
            <person name="Reen F.J."/>
            <person name="Glockner F.O."/>
            <person name="Crowley S.P."/>
            <person name="O'Sullivan O."/>
            <person name="Cotter P.D."/>
            <person name="Adams C."/>
            <person name="Dobson A.D."/>
            <person name="O'Gara F."/>
        </authorList>
    </citation>
    <scope>NUCLEOTIDE SEQUENCE [LARGE SCALE GENOMIC DNA]</scope>
    <source>
        <strain evidence="2 3">Ad2</strain>
    </source>
</reference>
<dbReference type="PATRIC" id="fig|989403.3.peg.2119"/>
<keyword evidence="2" id="KW-0645">Protease</keyword>
<accession>A0A165YTU7</accession>
<keyword evidence="2" id="KW-0326">Glycosidase</keyword>
<gene>
    <name evidence="2" type="primary">ydeA</name>
    <name evidence="2" type="ORF">PsAD2_01980</name>
</gene>
<protein>
    <submittedName>
        <fullName evidence="2">Putative protease YdeA</fullName>
        <ecNumber evidence="2">3.2.-.-</ecNumber>
    </submittedName>
</protein>
<dbReference type="GO" id="GO:0016798">
    <property type="term" value="F:hydrolase activity, acting on glycosyl bonds"/>
    <property type="evidence" value="ECO:0007669"/>
    <property type="project" value="UniProtKB-KW"/>
</dbReference>
<organism evidence="2 3">
    <name type="scientific">Pseudovibrio axinellae</name>
    <dbReference type="NCBI Taxonomy" id="989403"/>
    <lineage>
        <taxon>Bacteria</taxon>
        <taxon>Pseudomonadati</taxon>
        <taxon>Pseudomonadota</taxon>
        <taxon>Alphaproteobacteria</taxon>
        <taxon>Hyphomicrobiales</taxon>
        <taxon>Stappiaceae</taxon>
        <taxon>Pseudovibrio</taxon>
    </lineage>
</organism>
<evidence type="ECO:0000313" key="2">
    <source>
        <dbReference type="EMBL" id="KZL19229.1"/>
    </source>
</evidence>
<dbReference type="PANTHER" id="PTHR43130">
    <property type="entry name" value="ARAC-FAMILY TRANSCRIPTIONAL REGULATOR"/>
    <property type="match status" value="1"/>
</dbReference>
<dbReference type="STRING" id="989403.SAMN05421798_102727"/>
<dbReference type="SUPFAM" id="SSF52317">
    <property type="entry name" value="Class I glutamine amidotransferase-like"/>
    <property type="match status" value="1"/>
</dbReference>
<sequence length="197" mass="20807">MSKIAVILTQGFADWEYALIAGTGGPFFNMQVEFFAPEAEELTSQGGLTAIVLRTLDEIKGFQPNVIVVVGGTIWESEKAPDISSLLQSHHEKGVTVSGICGGTLALARAGLLNEVAHTSNNAVYLKQNVQHYTGEQNYCDSAVAISAGNVISAPGIAPVSFSAAVFEAAGLNADALQQFRAMLAAEHTQHTQELMS</sequence>
<proteinExistence type="predicted"/>
<dbReference type="OrthoDB" id="8030967at2"/>
<dbReference type="GO" id="GO:0008233">
    <property type="term" value="F:peptidase activity"/>
    <property type="evidence" value="ECO:0007669"/>
    <property type="project" value="UniProtKB-KW"/>
</dbReference>
<dbReference type="PANTHER" id="PTHR43130:SF3">
    <property type="entry name" value="HTH-TYPE TRANSCRIPTIONAL REGULATOR RV1931C"/>
    <property type="match status" value="1"/>
</dbReference>
<dbReference type="Gene3D" id="3.40.50.880">
    <property type="match status" value="1"/>
</dbReference>
<name>A0A165YTU7_9HYPH</name>
<keyword evidence="3" id="KW-1185">Reference proteome</keyword>
<dbReference type="EMBL" id="LMCB01000015">
    <property type="protein sequence ID" value="KZL19229.1"/>
    <property type="molecule type" value="Genomic_DNA"/>
</dbReference>
<dbReference type="RefSeq" id="WP_068005370.1">
    <property type="nucleotide sequence ID" value="NZ_FOFM01000002.1"/>
</dbReference>
<feature type="domain" description="DJ-1/PfpI" evidence="1">
    <location>
        <begin position="3"/>
        <end position="167"/>
    </location>
</feature>
<comment type="caution">
    <text evidence="2">The sequence shown here is derived from an EMBL/GenBank/DDBJ whole genome shotgun (WGS) entry which is preliminary data.</text>
</comment>
<evidence type="ECO:0000313" key="3">
    <source>
        <dbReference type="Proteomes" id="UP000076577"/>
    </source>
</evidence>
<evidence type="ECO:0000259" key="1">
    <source>
        <dbReference type="Pfam" id="PF01965"/>
    </source>
</evidence>
<dbReference type="Pfam" id="PF01965">
    <property type="entry name" value="DJ-1_PfpI"/>
    <property type="match status" value="1"/>
</dbReference>
<dbReference type="GO" id="GO:0006508">
    <property type="term" value="P:proteolysis"/>
    <property type="evidence" value="ECO:0007669"/>
    <property type="project" value="UniProtKB-KW"/>
</dbReference>
<dbReference type="InterPro" id="IPR029062">
    <property type="entry name" value="Class_I_gatase-like"/>
</dbReference>